<dbReference type="AlphaFoldDB" id="A0A0G0Q1J9"/>
<dbReference type="Proteomes" id="UP000033935">
    <property type="component" value="Unassembled WGS sequence"/>
</dbReference>
<feature type="binding site" evidence="14 15">
    <location>
        <position position="27"/>
    </location>
    <ligand>
        <name>a divalent metal cation</name>
        <dbReference type="ChEBI" id="CHEBI:60240"/>
    </ligand>
</feature>
<evidence type="ECO:0000256" key="16">
    <source>
        <dbReference type="RuleBase" id="RU003515"/>
    </source>
</evidence>
<evidence type="ECO:0000256" key="4">
    <source>
        <dbReference type="ARBA" id="ARBA00004496"/>
    </source>
</evidence>
<evidence type="ECO:0000256" key="13">
    <source>
        <dbReference type="ARBA" id="ARBA00023211"/>
    </source>
</evidence>
<comment type="subcellular location">
    <subcellularLocation>
        <location evidence="4 14">Cytoplasm</location>
    </subcellularLocation>
</comment>
<dbReference type="GO" id="GO:0030145">
    <property type="term" value="F:manganese ion binding"/>
    <property type="evidence" value="ECO:0007669"/>
    <property type="project" value="UniProtKB-UniRule"/>
</dbReference>
<comment type="cofactor">
    <cofactor evidence="2">
        <name>Mg(2+)</name>
        <dbReference type="ChEBI" id="CHEBI:18420"/>
    </cofactor>
</comment>
<dbReference type="GO" id="GO:0032299">
    <property type="term" value="C:ribonuclease H2 complex"/>
    <property type="evidence" value="ECO:0007669"/>
    <property type="project" value="TreeGrafter"/>
</dbReference>
<dbReference type="GO" id="GO:0005737">
    <property type="term" value="C:cytoplasm"/>
    <property type="evidence" value="ECO:0007669"/>
    <property type="project" value="UniProtKB-SubCell"/>
</dbReference>
<evidence type="ECO:0000256" key="3">
    <source>
        <dbReference type="ARBA" id="ARBA00004065"/>
    </source>
</evidence>
<dbReference type="InterPro" id="IPR022898">
    <property type="entry name" value="RNase_HII"/>
</dbReference>
<reference evidence="18 19" key="1">
    <citation type="journal article" date="2015" name="Nature">
        <title>rRNA introns, odd ribosomes, and small enigmatic genomes across a large radiation of phyla.</title>
        <authorList>
            <person name="Brown C.T."/>
            <person name="Hug L.A."/>
            <person name="Thomas B.C."/>
            <person name="Sharon I."/>
            <person name="Castelle C.J."/>
            <person name="Singh A."/>
            <person name="Wilkins M.J."/>
            <person name="Williams K.H."/>
            <person name="Banfield J.F."/>
        </authorList>
    </citation>
    <scope>NUCLEOTIDE SEQUENCE [LARGE SCALE GENOMIC DNA]</scope>
</reference>
<keyword evidence="12 14" id="KW-0378">Hydrolase</keyword>
<dbReference type="GO" id="GO:0004523">
    <property type="term" value="F:RNA-DNA hybrid ribonuclease activity"/>
    <property type="evidence" value="ECO:0007669"/>
    <property type="project" value="UniProtKB-UniRule"/>
</dbReference>
<evidence type="ECO:0000256" key="10">
    <source>
        <dbReference type="ARBA" id="ARBA00022723"/>
    </source>
</evidence>
<sequence>MSIKPIPTFKYERMLACQGYQRIAGTDEAGCGALAGPVVAGAVILPLNSRIGGIRDSKLLRESQREELYAFITSRAVAWSIGSASVEEIYTLGIRQANYLAIRRAVEALSEIDYVLVDAWTIPNLSCPQKGIIRGDQSIKSIAAASIIAKVTRDRMMKVLSEQYPEYGFEKHKGYGTVSHKKAIHIHGPCAIHRLNFHSS</sequence>
<accession>A0A0G0Q1J9</accession>
<comment type="catalytic activity">
    <reaction evidence="1 14 15 16">
        <text>Endonucleolytic cleavage to 5'-phosphomonoester.</text>
        <dbReference type="EC" id="3.1.26.4"/>
    </reaction>
</comment>
<dbReference type="GO" id="GO:0003723">
    <property type="term" value="F:RNA binding"/>
    <property type="evidence" value="ECO:0007669"/>
    <property type="project" value="UniProtKB-UniRule"/>
</dbReference>
<protein>
    <recommendedName>
        <fullName evidence="7 14">Ribonuclease HII</fullName>
        <shortName evidence="14">RNase HII</shortName>
        <ecNumber evidence="6 14">3.1.26.4</ecNumber>
    </recommendedName>
</protein>
<evidence type="ECO:0000256" key="5">
    <source>
        <dbReference type="ARBA" id="ARBA00007383"/>
    </source>
</evidence>
<dbReference type="EC" id="3.1.26.4" evidence="6 14"/>
<evidence type="ECO:0000256" key="9">
    <source>
        <dbReference type="ARBA" id="ARBA00022722"/>
    </source>
</evidence>
<keyword evidence="8 14" id="KW-0963">Cytoplasm</keyword>
<evidence type="ECO:0000256" key="8">
    <source>
        <dbReference type="ARBA" id="ARBA00022490"/>
    </source>
</evidence>
<dbReference type="InterPro" id="IPR001352">
    <property type="entry name" value="RNase_HII/HIII"/>
</dbReference>
<dbReference type="Pfam" id="PF01351">
    <property type="entry name" value="RNase_HII"/>
    <property type="match status" value="1"/>
</dbReference>
<dbReference type="InterPro" id="IPR012337">
    <property type="entry name" value="RNaseH-like_sf"/>
</dbReference>
<comment type="caution">
    <text evidence="18">The sequence shown here is derived from an EMBL/GenBank/DDBJ whole genome shotgun (WGS) entry which is preliminary data.</text>
</comment>
<name>A0A0G0Q1J9_9BACT</name>
<evidence type="ECO:0000256" key="11">
    <source>
        <dbReference type="ARBA" id="ARBA00022759"/>
    </source>
</evidence>
<comment type="function">
    <text evidence="3 14 16">Endonuclease that specifically degrades the RNA of RNA-DNA hybrids.</text>
</comment>
<evidence type="ECO:0000313" key="19">
    <source>
        <dbReference type="Proteomes" id="UP000033935"/>
    </source>
</evidence>
<evidence type="ECO:0000313" key="18">
    <source>
        <dbReference type="EMBL" id="KKR04295.1"/>
    </source>
</evidence>
<evidence type="ECO:0000256" key="6">
    <source>
        <dbReference type="ARBA" id="ARBA00012180"/>
    </source>
</evidence>
<dbReference type="InterPro" id="IPR036397">
    <property type="entry name" value="RNaseH_sf"/>
</dbReference>
<dbReference type="PANTHER" id="PTHR10954">
    <property type="entry name" value="RIBONUCLEASE H2 SUBUNIT A"/>
    <property type="match status" value="1"/>
</dbReference>
<feature type="domain" description="RNase H type-2" evidence="17">
    <location>
        <begin position="21"/>
        <end position="200"/>
    </location>
</feature>
<gene>
    <name evidence="14" type="primary">rnhB</name>
    <name evidence="18" type="ORF">UT30_C0009G0005</name>
</gene>
<keyword evidence="13 14" id="KW-0464">Manganese</keyword>
<feature type="binding site" evidence="14 15">
    <location>
        <position position="28"/>
    </location>
    <ligand>
        <name>a divalent metal cation</name>
        <dbReference type="ChEBI" id="CHEBI:60240"/>
    </ligand>
</feature>
<dbReference type="PROSITE" id="PS51975">
    <property type="entry name" value="RNASE_H_2"/>
    <property type="match status" value="1"/>
</dbReference>
<dbReference type="PATRIC" id="fig|1618995.3.peg.459"/>
<organism evidence="18 19">
    <name type="scientific">Candidatus Uhrbacteria bacterium GW2011_GWF2_39_13</name>
    <dbReference type="NCBI Taxonomy" id="1618995"/>
    <lineage>
        <taxon>Bacteria</taxon>
        <taxon>Candidatus Uhriibacteriota</taxon>
    </lineage>
</organism>
<dbReference type="CDD" id="cd07182">
    <property type="entry name" value="RNase_HII_bacteria_HII_like"/>
    <property type="match status" value="1"/>
</dbReference>
<keyword evidence="9 14" id="KW-0540">Nuclease</keyword>
<evidence type="ECO:0000256" key="15">
    <source>
        <dbReference type="PROSITE-ProRule" id="PRU01319"/>
    </source>
</evidence>
<evidence type="ECO:0000256" key="12">
    <source>
        <dbReference type="ARBA" id="ARBA00022801"/>
    </source>
</evidence>
<dbReference type="PANTHER" id="PTHR10954:SF18">
    <property type="entry name" value="RIBONUCLEASE HII"/>
    <property type="match status" value="1"/>
</dbReference>
<dbReference type="EMBL" id="LBWG01000009">
    <property type="protein sequence ID" value="KKR04295.1"/>
    <property type="molecule type" value="Genomic_DNA"/>
</dbReference>
<keyword evidence="10 14" id="KW-0479">Metal-binding</keyword>
<dbReference type="SUPFAM" id="SSF53098">
    <property type="entry name" value="Ribonuclease H-like"/>
    <property type="match status" value="1"/>
</dbReference>
<comment type="cofactor">
    <cofactor evidence="14 15">
        <name>Mn(2+)</name>
        <dbReference type="ChEBI" id="CHEBI:29035"/>
    </cofactor>
    <cofactor evidence="14 15">
        <name>Mg(2+)</name>
        <dbReference type="ChEBI" id="CHEBI:18420"/>
    </cofactor>
    <text evidence="14 15">Manganese or magnesium. Binds 1 divalent metal ion per monomer in the absence of substrate. May bind a second metal ion after substrate binding.</text>
</comment>
<proteinExistence type="inferred from homology"/>
<evidence type="ECO:0000256" key="2">
    <source>
        <dbReference type="ARBA" id="ARBA00001946"/>
    </source>
</evidence>
<evidence type="ECO:0000256" key="14">
    <source>
        <dbReference type="HAMAP-Rule" id="MF_00052"/>
    </source>
</evidence>
<evidence type="ECO:0000259" key="17">
    <source>
        <dbReference type="PROSITE" id="PS51975"/>
    </source>
</evidence>
<feature type="binding site" evidence="14 15">
    <location>
        <position position="118"/>
    </location>
    <ligand>
        <name>a divalent metal cation</name>
        <dbReference type="ChEBI" id="CHEBI:60240"/>
    </ligand>
</feature>
<dbReference type="HAMAP" id="MF_00052_B">
    <property type="entry name" value="RNase_HII_B"/>
    <property type="match status" value="1"/>
</dbReference>
<dbReference type="InterPro" id="IPR024567">
    <property type="entry name" value="RNase_HII/HIII_dom"/>
</dbReference>
<evidence type="ECO:0000256" key="1">
    <source>
        <dbReference type="ARBA" id="ARBA00000077"/>
    </source>
</evidence>
<comment type="similarity">
    <text evidence="5 14 16">Belongs to the RNase HII family.</text>
</comment>
<dbReference type="GO" id="GO:0006298">
    <property type="term" value="P:mismatch repair"/>
    <property type="evidence" value="ECO:0007669"/>
    <property type="project" value="TreeGrafter"/>
</dbReference>
<dbReference type="NCBIfam" id="NF000595">
    <property type="entry name" value="PRK00015.1-3"/>
    <property type="match status" value="1"/>
</dbReference>
<dbReference type="Gene3D" id="3.30.420.10">
    <property type="entry name" value="Ribonuclease H-like superfamily/Ribonuclease H"/>
    <property type="match status" value="1"/>
</dbReference>
<dbReference type="GO" id="GO:0043137">
    <property type="term" value="P:DNA replication, removal of RNA primer"/>
    <property type="evidence" value="ECO:0007669"/>
    <property type="project" value="TreeGrafter"/>
</dbReference>
<keyword evidence="11 14" id="KW-0255">Endonuclease</keyword>
<evidence type="ECO:0000256" key="7">
    <source>
        <dbReference type="ARBA" id="ARBA00019179"/>
    </source>
</evidence>